<dbReference type="GO" id="GO:0003700">
    <property type="term" value="F:DNA-binding transcription factor activity"/>
    <property type="evidence" value="ECO:0007669"/>
    <property type="project" value="InterPro"/>
</dbReference>
<sequence>MEAYTDQSDNGQSLSLKQRLSKVMLDVSSNLADSAGGALVQVWMPEHCADGSVVLSAQGLPFSISGVGDLLALYRCVSVRYRFSTDMMKPNLMGAIGRVYSSLEPEMSNDVTQYDKQVYLRVSEAQRCRVHSTLVVPLYSSDMLHKPIAIFELVQSDKDLSFPAVMTHLQRCLKSMKLYTCDFERMASGLSRGPPLPVQSNQQKDRLSLEMEGTGLKVSPSMHKIQAAVMLKQEEHGETSPETSGSYKQQRQASGDSGSDLQSSRQATGKSAEYSGSSAKEVDVPLVLSSSQPMAAYRLGMPTSQQAHELAAWMAENKFGAEALESIKSILQSSSPTQKALLLQRAGSGTKPTDSPPHHQSNPAEGAFIRHSAPPAAAAANVTATQTQQQLQRINSFHSDQRPPRQSAAGAAASRADQMGTATAGAAAGATAGAAALPTDADDDISSGGEDEDSDGEQRGDKGCNRVGGGAGKRLRYEDLQAQFGLGLKEAAVNMGICATTLKRACRRHGIKRWPRRQIAKLSKALNQMGYQGAPPPQLVQSAVKGQLQKQPVPPVGEAAIVQPGISLLSGDLHQQQLKVAQMQMQAQQLQMQAQQLQQELQMQQHLKQQR</sequence>
<dbReference type="EMBL" id="BEGY01000045">
    <property type="protein sequence ID" value="GAX79766.1"/>
    <property type="molecule type" value="Genomic_DNA"/>
</dbReference>
<feature type="region of interest" description="Disordered" evidence="6">
    <location>
        <begin position="345"/>
        <end position="366"/>
    </location>
</feature>
<feature type="compositionally biased region" description="Polar residues" evidence="6">
    <location>
        <begin position="350"/>
        <end position="363"/>
    </location>
</feature>
<proteinExistence type="predicted"/>
<accession>A0A250X9P5</accession>
<protein>
    <recommendedName>
        <fullName evidence="7">RWP-RK domain-containing protein</fullName>
    </recommendedName>
</protein>
<feature type="region of interest" description="Disordered" evidence="6">
    <location>
        <begin position="395"/>
        <end position="417"/>
    </location>
</feature>
<evidence type="ECO:0000256" key="6">
    <source>
        <dbReference type="SAM" id="MobiDB-lite"/>
    </source>
</evidence>
<evidence type="ECO:0000256" key="1">
    <source>
        <dbReference type="ARBA" id="ARBA00023015"/>
    </source>
</evidence>
<feature type="compositionally biased region" description="Polar residues" evidence="6">
    <location>
        <begin position="240"/>
        <end position="278"/>
    </location>
</feature>
<evidence type="ECO:0000256" key="3">
    <source>
        <dbReference type="ARBA" id="ARBA00023163"/>
    </source>
</evidence>
<feature type="compositionally biased region" description="Low complexity" evidence="6">
    <location>
        <begin position="404"/>
        <end position="417"/>
    </location>
</feature>
<feature type="region of interest" description="Disordered" evidence="6">
    <location>
        <begin position="438"/>
        <end position="471"/>
    </location>
</feature>
<feature type="region of interest" description="Disordered" evidence="6">
    <location>
        <begin position="233"/>
        <end position="280"/>
    </location>
</feature>
<dbReference type="GO" id="GO:0003677">
    <property type="term" value="F:DNA binding"/>
    <property type="evidence" value="ECO:0007669"/>
    <property type="project" value="UniProtKB-KW"/>
</dbReference>
<dbReference type="PANTHER" id="PTHR32002:SF41">
    <property type="entry name" value="PROTEIN NLP8"/>
    <property type="match status" value="1"/>
</dbReference>
<feature type="non-terminal residue" evidence="8">
    <location>
        <position position="611"/>
    </location>
</feature>
<evidence type="ECO:0000259" key="7">
    <source>
        <dbReference type="PROSITE" id="PS51519"/>
    </source>
</evidence>
<dbReference type="Pfam" id="PF02042">
    <property type="entry name" value="RWP-RK"/>
    <property type="match status" value="1"/>
</dbReference>
<feature type="coiled-coil region" evidence="5">
    <location>
        <begin position="573"/>
        <end position="607"/>
    </location>
</feature>
<keyword evidence="5" id="KW-0175">Coiled coil</keyword>
<dbReference type="OrthoDB" id="6270329at2759"/>
<keyword evidence="9" id="KW-1185">Reference proteome</keyword>
<evidence type="ECO:0000256" key="4">
    <source>
        <dbReference type="ARBA" id="ARBA00023242"/>
    </source>
</evidence>
<organism evidence="8 9">
    <name type="scientific">Chlamydomonas eustigma</name>
    <dbReference type="NCBI Taxonomy" id="1157962"/>
    <lineage>
        <taxon>Eukaryota</taxon>
        <taxon>Viridiplantae</taxon>
        <taxon>Chlorophyta</taxon>
        <taxon>core chlorophytes</taxon>
        <taxon>Chlorophyceae</taxon>
        <taxon>CS clade</taxon>
        <taxon>Chlamydomonadales</taxon>
        <taxon>Chlamydomonadaceae</taxon>
        <taxon>Chlamydomonas</taxon>
    </lineage>
</organism>
<evidence type="ECO:0000256" key="5">
    <source>
        <dbReference type="SAM" id="Coils"/>
    </source>
</evidence>
<dbReference type="Proteomes" id="UP000232323">
    <property type="component" value="Unassembled WGS sequence"/>
</dbReference>
<keyword evidence="2" id="KW-0238">DNA-binding</keyword>
<evidence type="ECO:0000313" key="8">
    <source>
        <dbReference type="EMBL" id="GAX79766.1"/>
    </source>
</evidence>
<name>A0A250X9P5_9CHLO</name>
<dbReference type="PROSITE" id="PS51519">
    <property type="entry name" value="RWP_RK"/>
    <property type="match status" value="1"/>
</dbReference>
<evidence type="ECO:0000256" key="2">
    <source>
        <dbReference type="ARBA" id="ARBA00023125"/>
    </source>
</evidence>
<dbReference type="InterPro" id="IPR003035">
    <property type="entry name" value="RWP-RK_dom"/>
</dbReference>
<keyword evidence="4" id="KW-0539">Nucleus</keyword>
<dbReference type="STRING" id="1157962.A0A250X9P5"/>
<keyword evidence="1" id="KW-0805">Transcription regulation</keyword>
<gene>
    <name evidence="8" type="ORF">CEUSTIGMA_g7207.t1</name>
</gene>
<dbReference type="InterPro" id="IPR045012">
    <property type="entry name" value="NLP"/>
</dbReference>
<keyword evidence="3" id="KW-0804">Transcription</keyword>
<dbReference type="PANTHER" id="PTHR32002">
    <property type="entry name" value="PROTEIN NLP8"/>
    <property type="match status" value="1"/>
</dbReference>
<dbReference type="AlphaFoldDB" id="A0A250X9P5"/>
<reference evidence="8 9" key="1">
    <citation type="submission" date="2017-08" db="EMBL/GenBank/DDBJ databases">
        <title>Acidophilic green algal genome provides insights into adaptation to an acidic environment.</title>
        <authorList>
            <person name="Hirooka S."/>
            <person name="Hirose Y."/>
            <person name="Kanesaki Y."/>
            <person name="Higuchi S."/>
            <person name="Fujiwara T."/>
            <person name="Onuma R."/>
            <person name="Era A."/>
            <person name="Ohbayashi R."/>
            <person name="Uzuka A."/>
            <person name="Nozaki H."/>
            <person name="Yoshikawa H."/>
            <person name="Miyagishima S.Y."/>
        </authorList>
    </citation>
    <scope>NUCLEOTIDE SEQUENCE [LARGE SCALE GENOMIC DNA]</scope>
    <source>
        <strain evidence="8 9">NIES-2499</strain>
    </source>
</reference>
<evidence type="ECO:0000313" key="9">
    <source>
        <dbReference type="Proteomes" id="UP000232323"/>
    </source>
</evidence>
<feature type="domain" description="RWP-RK" evidence="7">
    <location>
        <begin position="457"/>
        <end position="542"/>
    </location>
</feature>
<comment type="caution">
    <text evidence="8">The sequence shown here is derived from an EMBL/GenBank/DDBJ whole genome shotgun (WGS) entry which is preliminary data.</text>
</comment>
<feature type="compositionally biased region" description="Acidic residues" evidence="6">
    <location>
        <begin position="440"/>
        <end position="455"/>
    </location>
</feature>